<reference evidence="5" key="2">
    <citation type="submission" date="2021-04" db="EMBL/GenBank/DDBJ databases">
        <authorList>
            <person name="Gilroy R."/>
        </authorList>
    </citation>
    <scope>NUCLEOTIDE SEQUENCE</scope>
    <source>
        <strain evidence="5">9264</strain>
    </source>
</reference>
<evidence type="ECO:0000256" key="3">
    <source>
        <dbReference type="ARBA" id="ARBA00022840"/>
    </source>
</evidence>
<dbReference type="Pfam" id="PF02626">
    <property type="entry name" value="CT_A_B"/>
    <property type="match status" value="1"/>
</dbReference>
<dbReference type="InterPro" id="IPR003778">
    <property type="entry name" value="CT_A_B"/>
</dbReference>
<evidence type="ECO:0000259" key="4">
    <source>
        <dbReference type="SMART" id="SM00797"/>
    </source>
</evidence>
<dbReference type="Gene3D" id="2.40.100.10">
    <property type="entry name" value="Cyclophilin-like"/>
    <property type="match status" value="1"/>
</dbReference>
<dbReference type="PANTHER" id="PTHR43309:SF3">
    <property type="entry name" value="5-OXOPROLINASE SUBUNIT C"/>
    <property type="match status" value="1"/>
</dbReference>
<keyword evidence="3" id="KW-0067">ATP-binding</keyword>
<evidence type="ECO:0000313" key="5">
    <source>
        <dbReference type="EMBL" id="HJD44130.1"/>
    </source>
</evidence>
<reference evidence="5" key="1">
    <citation type="journal article" date="2021" name="PeerJ">
        <title>Extensive microbial diversity within the chicken gut microbiome revealed by metagenomics and culture.</title>
        <authorList>
            <person name="Gilroy R."/>
            <person name="Ravi A."/>
            <person name="Getino M."/>
            <person name="Pursley I."/>
            <person name="Horton D.L."/>
            <person name="Alikhan N.F."/>
            <person name="Baker D."/>
            <person name="Gharbi K."/>
            <person name="Hall N."/>
            <person name="Watson M."/>
            <person name="Adriaenssens E.M."/>
            <person name="Foster-Nyarko E."/>
            <person name="Jarju S."/>
            <person name="Secka A."/>
            <person name="Antonio M."/>
            <person name="Oren A."/>
            <person name="Chaudhuri R.R."/>
            <person name="La Ragione R."/>
            <person name="Hildebrand F."/>
            <person name="Pallen M.J."/>
        </authorList>
    </citation>
    <scope>NUCLEOTIDE SEQUENCE</scope>
    <source>
        <strain evidence="5">9264</strain>
    </source>
</reference>
<feature type="domain" description="Carboxyltransferase" evidence="4">
    <location>
        <begin position="24"/>
        <end position="260"/>
    </location>
</feature>
<evidence type="ECO:0000256" key="1">
    <source>
        <dbReference type="ARBA" id="ARBA00022741"/>
    </source>
</evidence>
<dbReference type="AlphaFoldDB" id="A0A9D2U808"/>
<dbReference type="GO" id="GO:0005524">
    <property type="term" value="F:ATP binding"/>
    <property type="evidence" value="ECO:0007669"/>
    <property type="project" value="UniProtKB-KW"/>
</dbReference>
<keyword evidence="1" id="KW-0547">Nucleotide-binding</keyword>
<keyword evidence="2" id="KW-0378">Hydrolase</keyword>
<feature type="non-terminal residue" evidence="5">
    <location>
        <position position="260"/>
    </location>
</feature>
<protein>
    <submittedName>
        <fullName evidence="5">Biotin-dependent carboxyltransferase family protein</fullName>
    </submittedName>
</protein>
<evidence type="ECO:0000256" key="2">
    <source>
        <dbReference type="ARBA" id="ARBA00022801"/>
    </source>
</evidence>
<dbReference type="Proteomes" id="UP000823889">
    <property type="component" value="Unassembled WGS sequence"/>
</dbReference>
<dbReference type="GO" id="GO:0016787">
    <property type="term" value="F:hydrolase activity"/>
    <property type="evidence" value="ECO:0007669"/>
    <property type="project" value="UniProtKB-KW"/>
</dbReference>
<dbReference type="InterPro" id="IPR052708">
    <property type="entry name" value="PxpC"/>
</dbReference>
<organism evidence="5 6">
    <name type="scientific">Candidatus Paenalcaligenes intestinipullorum</name>
    <dbReference type="NCBI Taxonomy" id="2838718"/>
    <lineage>
        <taxon>Bacteria</taxon>
        <taxon>Pseudomonadati</taxon>
        <taxon>Pseudomonadota</taxon>
        <taxon>Betaproteobacteria</taxon>
        <taxon>Burkholderiales</taxon>
        <taxon>Alcaligenaceae</taxon>
        <taxon>Paenalcaligenes</taxon>
    </lineage>
</organism>
<comment type="caution">
    <text evidence="5">The sequence shown here is derived from an EMBL/GenBank/DDBJ whole genome shotgun (WGS) entry which is preliminary data.</text>
</comment>
<accession>A0A9D2U808</accession>
<dbReference type="SMART" id="SM00797">
    <property type="entry name" value="AHS2"/>
    <property type="match status" value="1"/>
</dbReference>
<dbReference type="EMBL" id="DWUQ01000077">
    <property type="protein sequence ID" value="HJD44130.1"/>
    <property type="molecule type" value="Genomic_DNA"/>
</dbReference>
<dbReference type="InterPro" id="IPR029000">
    <property type="entry name" value="Cyclophilin-like_dom_sf"/>
</dbReference>
<sequence length="260" mass="27498">MSVEVIKGGLLSSLQDLGRISGLALGMPRNGVLDERAHRVANYLVGNAPTYPTLEVTLLGPTLRFRQAAMIALGGADLGAELSGQVLPLNQAIAVKPEDVLRFTGRKAGLRSYLAVQGGWLGESLLDSQSTHLAGGYGGYQGRALKTGDVLEIANLPHLGSQILPAQFSFGDHVVRGKQAALRMIRGPEAVTFTESSLHTWAGQTYTVQAQSNRMGCRLAGPILQRTTQRELLSVAVSPGTVQVPPDGQPIVLLADAQTT</sequence>
<name>A0A9D2U808_9BURK</name>
<gene>
    <name evidence="5" type="ORF">H9906_03775</name>
</gene>
<dbReference type="PANTHER" id="PTHR43309">
    <property type="entry name" value="5-OXOPROLINASE SUBUNIT C"/>
    <property type="match status" value="1"/>
</dbReference>
<evidence type="ECO:0000313" key="6">
    <source>
        <dbReference type="Proteomes" id="UP000823889"/>
    </source>
</evidence>
<proteinExistence type="predicted"/>